<keyword evidence="7" id="KW-1185">Reference proteome</keyword>
<dbReference type="GO" id="GO:0009977">
    <property type="term" value="F:proton motive force dependent protein transmembrane transporter activity"/>
    <property type="evidence" value="ECO:0007669"/>
    <property type="project" value="TreeGrafter"/>
</dbReference>
<feature type="transmembrane region" description="Helical" evidence="5">
    <location>
        <begin position="221"/>
        <end position="236"/>
    </location>
</feature>
<organism evidence="6 7">
    <name type="scientific">Litorimonas cladophorae</name>
    <dbReference type="NCBI Taxonomy" id="1220491"/>
    <lineage>
        <taxon>Bacteria</taxon>
        <taxon>Pseudomonadati</taxon>
        <taxon>Pseudomonadota</taxon>
        <taxon>Alphaproteobacteria</taxon>
        <taxon>Maricaulales</taxon>
        <taxon>Robiginitomaculaceae</taxon>
    </lineage>
</organism>
<comment type="function">
    <text evidence="5">Part of the twin-arginine translocation (Tat) system that transports large folded proteins containing a characteristic twin-arginine motif in their signal peptide across membranes. Together with TatB, TatC is part of a receptor directly interacting with Tat signal peptides.</text>
</comment>
<evidence type="ECO:0000256" key="3">
    <source>
        <dbReference type="ARBA" id="ARBA00022989"/>
    </source>
</evidence>
<dbReference type="InterPro" id="IPR002033">
    <property type="entry name" value="TatC"/>
</dbReference>
<dbReference type="Pfam" id="PF00902">
    <property type="entry name" value="TatC"/>
    <property type="match status" value="1"/>
</dbReference>
<dbReference type="Proteomes" id="UP000600865">
    <property type="component" value="Unassembled WGS sequence"/>
</dbReference>
<feature type="transmembrane region" description="Helical" evidence="5">
    <location>
        <begin position="96"/>
        <end position="117"/>
    </location>
</feature>
<keyword evidence="5" id="KW-0813">Transport</keyword>
<dbReference type="GO" id="GO:0065002">
    <property type="term" value="P:intracellular protein transmembrane transport"/>
    <property type="evidence" value="ECO:0007669"/>
    <property type="project" value="TreeGrafter"/>
</dbReference>
<feature type="transmembrane region" description="Helical" evidence="5">
    <location>
        <begin position="129"/>
        <end position="155"/>
    </location>
</feature>
<dbReference type="PRINTS" id="PR01840">
    <property type="entry name" value="TATCFAMILY"/>
</dbReference>
<dbReference type="PANTHER" id="PTHR30371:SF0">
    <property type="entry name" value="SEC-INDEPENDENT PROTEIN TRANSLOCASE PROTEIN TATC, CHLOROPLASTIC-RELATED"/>
    <property type="match status" value="1"/>
</dbReference>
<gene>
    <name evidence="5 6" type="primary">tatC</name>
    <name evidence="6" type="ORF">GCM10011309_04270</name>
</gene>
<keyword evidence="2 5" id="KW-0812">Transmembrane</keyword>
<dbReference type="EMBL" id="BMYV01000001">
    <property type="protein sequence ID" value="GGX58204.1"/>
    <property type="molecule type" value="Genomic_DNA"/>
</dbReference>
<dbReference type="GO" id="GO:0033281">
    <property type="term" value="C:TAT protein transport complex"/>
    <property type="evidence" value="ECO:0007669"/>
    <property type="project" value="UniProtKB-UniRule"/>
</dbReference>
<evidence type="ECO:0000256" key="5">
    <source>
        <dbReference type="HAMAP-Rule" id="MF_00902"/>
    </source>
</evidence>
<proteinExistence type="inferred from homology"/>
<accession>A0A918KC02</accession>
<comment type="subcellular location">
    <subcellularLocation>
        <location evidence="5">Cell membrane</location>
        <topology evidence="5">Multi-pass membrane protein</topology>
    </subcellularLocation>
    <subcellularLocation>
        <location evidence="1">Membrane</location>
        <topology evidence="1">Multi-pass membrane protein</topology>
    </subcellularLocation>
</comment>
<keyword evidence="3 5" id="KW-1133">Transmembrane helix</keyword>
<keyword evidence="5" id="KW-0653">Protein transport</keyword>
<evidence type="ECO:0000313" key="7">
    <source>
        <dbReference type="Proteomes" id="UP000600865"/>
    </source>
</evidence>
<keyword evidence="4 5" id="KW-0472">Membrane</keyword>
<comment type="similarity">
    <text evidence="5">Belongs to the TatC family.</text>
</comment>
<reference evidence="6 7" key="1">
    <citation type="journal article" date="2014" name="Int. J. Syst. Evol. Microbiol.">
        <title>Complete genome sequence of Corynebacterium casei LMG S-19264T (=DSM 44701T), isolated from a smear-ripened cheese.</title>
        <authorList>
            <consortium name="US DOE Joint Genome Institute (JGI-PGF)"/>
            <person name="Walter F."/>
            <person name="Albersmeier A."/>
            <person name="Kalinowski J."/>
            <person name="Ruckert C."/>
        </authorList>
    </citation>
    <scope>NUCLEOTIDE SEQUENCE [LARGE SCALE GENOMIC DNA]</scope>
    <source>
        <strain evidence="6 7">KCTC 23968</strain>
    </source>
</reference>
<dbReference type="PANTHER" id="PTHR30371">
    <property type="entry name" value="SEC-INDEPENDENT PROTEIN TRANSLOCASE PROTEIN TATC"/>
    <property type="match status" value="1"/>
</dbReference>
<protein>
    <recommendedName>
        <fullName evidence="5">Sec-independent protein translocase protein TatC</fullName>
    </recommendedName>
</protein>
<dbReference type="HAMAP" id="MF_00902">
    <property type="entry name" value="TatC"/>
    <property type="match status" value="1"/>
</dbReference>
<dbReference type="GO" id="GO:0043953">
    <property type="term" value="P:protein transport by the Tat complex"/>
    <property type="evidence" value="ECO:0007669"/>
    <property type="project" value="UniProtKB-UniRule"/>
</dbReference>
<sequence length="276" mass="30344">MTKKIEQTDEVAASEAPLLDHLLELRSRLIKMCLAVVVGCILCAPFLRQIIAFLMEPFEKALVRYNIGLVEKGLDPIDLGLIATHPLETFFVKMKIALFGGVILAFPVIAFQVYRFIAPGLYKTERGVFLPYLILSPVLFFLGSTMVFLFVFPFVMEFALNQQQLGAGETIELMTKVSDYLSLSMVLFLAFGLAFQLPVVLTLLARIGVVSAAGLRKGRKYAVLGIAVFAAFATPPDPITQFILGGAIYMLYEISILAVSLLQRPKVEGSPEAAET</sequence>
<evidence type="ECO:0000256" key="1">
    <source>
        <dbReference type="ARBA" id="ARBA00004141"/>
    </source>
</evidence>
<feature type="transmembrane region" description="Helical" evidence="5">
    <location>
        <begin position="242"/>
        <end position="262"/>
    </location>
</feature>
<dbReference type="RefSeq" id="WP_189580707.1">
    <property type="nucleotide sequence ID" value="NZ_BMYV01000001.1"/>
</dbReference>
<comment type="subunit">
    <text evidence="5">The Tat system comprises two distinct complexes: a TatABC complex, containing multiple copies of TatA, TatB and TatC subunits, and a separate TatA complex, containing only TatA subunits. Substrates initially bind to the TatABC complex, which probably triggers association of the separate TatA complex to form the active translocon.</text>
</comment>
<dbReference type="NCBIfam" id="TIGR00945">
    <property type="entry name" value="tatC"/>
    <property type="match status" value="1"/>
</dbReference>
<dbReference type="AlphaFoldDB" id="A0A918KC02"/>
<evidence type="ECO:0000256" key="2">
    <source>
        <dbReference type="ARBA" id="ARBA00022692"/>
    </source>
</evidence>
<keyword evidence="5" id="KW-0811">Translocation</keyword>
<comment type="caution">
    <text evidence="6">The sequence shown here is derived from an EMBL/GenBank/DDBJ whole genome shotgun (WGS) entry which is preliminary data.</text>
</comment>
<feature type="transmembrane region" description="Helical" evidence="5">
    <location>
        <begin position="183"/>
        <end position="209"/>
    </location>
</feature>
<keyword evidence="5" id="KW-1003">Cell membrane</keyword>
<name>A0A918KC02_9PROT</name>
<feature type="transmembrane region" description="Helical" evidence="5">
    <location>
        <begin position="32"/>
        <end position="55"/>
    </location>
</feature>
<evidence type="ECO:0000256" key="4">
    <source>
        <dbReference type="ARBA" id="ARBA00023136"/>
    </source>
</evidence>
<evidence type="ECO:0000313" key="6">
    <source>
        <dbReference type="EMBL" id="GGX58204.1"/>
    </source>
</evidence>